<feature type="compositionally biased region" description="Pro residues" evidence="1">
    <location>
        <begin position="123"/>
        <end position="133"/>
    </location>
</feature>
<feature type="compositionally biased region" description="Polar residues" evidence="1">
    <location>
        <begin position="205"/>
        <end position="227"/>
    </location>
</feature>
<dbReference type="InterPro" id="IPR021216">
    <property type="entry name" value="DUF2722"/>
</dbReference>
<reference evidence="2 3" key="1">
    <citation type="journal article" date="2011" name="Proc. Natl. Acad. Sci. U.S.A.">
        <title>Genome and transcriptome analyses of the mountain pine beetle-fungal symbiont Grosmannia clavigera, a lodgepole pine pathogen.</title>
        <authorList>
            <person name="DiGuistini S."/>
            <person name="Wang Y."/>
            <person name="Liao N.Y."/>
            <person name="Taylor G."/>
            <person name="Tanguay P."/>
            <person name="Feau N."/>
            <person name="Henrissat B."/>
            <person name="Chan S.K."/>
            <person name="Hesse-Orce U."/>
            <person name="Alamouti S.M."/>
            <person name="Tsui C.K.M."/>
            <person name="Docking R.T."/>
            <person name="Levasseur A."/>
            <person name="Haridas S."/>
            <person name="Robertson G."/>
            <person name="Birol I."/>
            <person name="Holt R.A."/>
            <person name="Marra M.A."/>
            <person name="Hamelin R.C."/>
            <person name="Hirst M."/>
            <person name="Jones S.J.M."/>
            <person name="Bohlmann J."/>
            <person name="Breuil C."/>
        </authorList>
    </citation>
    <scope>NUCLEOTIDE SEQUENCE [LARGE SCALE GENOMIC DNA]</scope>
    <source>
        <strain evidence="3">kw1407 / UAMH 11150</strain>
    </source>
</reference>
<feature type="compositionally biased region" description="Gly residues" evidence="1">
    <location>
        <begin position="149"/>
        <end position="159"/>
    </location>
</feature>
<dbReference type="Proteomes" id="UP000007796">
    <property type="component" value="Unassembled WGS sequence"/>
</dbReference>
<dbReference type="HOGENOM" id="CLU_831716_0_0_1"/>
<dbReference type="GeneID" id="25978123"/>
<dbReference type="eggNOG" id="ENOG502QSBU">
    <property type="taxonomic scope" value="Eukaryota"/>
</dbReference>
<dbReference type="RefSeq" id="XP_014168496.1">
    <property type="nucleotide sequence ID" value="XM_014313021.1"/>
</dbReference>
<feature type="region of interest" description="Disordered" evidence="1">
    <location>
        <begin position="272"/>
        <end position="334"/>
    </location>
</feature>
<proteinExistence type="predicted"/>
<dbReference type="EMBL" id="GL630006">
    <property type="protein sequence ID" value="EFW99013.1"/>
    <property type="molecule type" value="Genomic_DNA"/>
</dbReference>
<dbReference type="Pfam" id="PF10846">
    <property type="entry name" value="DUF2722"/>
    <property type="match status" value="1"/>
</dbReference>
<feature type="region of interest" description="Disordered" evidence="1">
    <location>
        <begin position="79"/>
        <end position="252"/>
    </location>
</feature>
<sequence>MRAWLIAKAEEDKRRAEQERTMQENIRLEQRRTEHEMLRTSLNGGIPPPMVPIVFAGMAGGSLPQAALEWAHQFMFPHGPPLPPHLQQLSPQLQQQQQHQQHLIAASSPGLSELQRRSSQALPQPPHPPPPPSQAQQLQLQQQQLYGQPYGGGGGGPGAPGLAPGPVPSSGVQFATQSPVSPSRARGYSVPGPGNRPGMGGGASNLPTLNTNVAHPHGQQQPDSQASPLYIHHWQPPSSQGGSGSGQASTAPVPRDIALAVFVGTTVRDRLIERGGGGHPVSSLLSEDPHPTGGLSYGAGGDSERHRSPRSGHPTDDKGSTGGTNAGGNRDGKD</sequence>
<organism evidence="3">
    <name type="scientific">Grosmannia clavigera (strain kw1407 / UAMH 11150)</name>
    <name type="common">Blue stain fungus</name>
    <name type="synonym">Graphiocladiella clavigera</name>
    <dbReference type="NCBI Taxonomy" id="655863"/>
    <lineage>
        <taxon>Eukaryota</taxon>
        <taxon>Fungi</taxon>
        <taxon>Dikarya</taxon>
        <taxon>Ascomycota</taxon>
        <taxon>Pezizomycotina</taxon>
        <taxon>Sordariomycetes</taxon>
        <taxon>Sordariomycetidae</taxon>
        <taxon>Ophiostomatales</taxon>
        <taxon>Ophiostomataceae</taxon>
        <taxon>Leptographium</taxon>
    </lineage>
</organism>
<feature type="compositionally biased region" description="Low complexity" evidence="1">
    <location>
        <begin position="85"/>
        <end position="103"/>
    </location>
</feature>
<feature type="compositionally biased region" description="Low complexity" evidence="1">
    <location>
        <begin position="134"/>
        <end position="148"/>
    </location>
</feature>
<gene>
    <name evidence="2" type="ORF">CMQ_4865</name>
</gene>
<feature type="compositionally biased region" description="Low complexity" evidence="1">
    <location>
        <begin position="160"/>
        <end position="171"/>
    </location>
</feature>
<dbReference type="InParanoid" id="F0XTJ3"/>
<evidence type="ECO:0000313" key="2">
    <source>
        <dbReference type="EMBL" id="EFW99013.1"/>
    </source>
</evidence>
<feature type="compositionally biased region" description="Polar residues" evidence="1">
    <location>
        <begin position="172"/>
        <end position="181"/>
    </location>
</feature>
<dbReference type="STRING" id="655863.F0XTJ3"/>
<evidence type="ECO:0000313" key="3">
    <source>
        <dbReference type="Proteomes" id="UP000007796"/>
    </source>
</evidence>
<dbReference type="AlphaFoldDB" id="F0XTJ3"/>
<accession>F0XTJ3</accession>
<evidence type="ECO:0000256" key="1">
    <source>
        <dbReference type="SAM" id="MobiDB-lite"/>
    </source>
</evidence>
<name>F0XTJ3_GROCL</name>
<dbReference type="OrthoDB" id="20105at2759"/>
<protein>
    <submittedName>
        <fullName evidence="2">Uncharacterized protein</fullName>
    </submittedName>
</protein>
<keyword evidence="3" id="KW-1185">Reference proteome</keyword>